<comment type="pathway">
    <text evidence="15">Phospholipid metabolism.</text>
</comment>
<evidence type="ECO:0000256" key="11">
    <source>
        <dbReference type="ARBA" id="ARBA00023136"/>
    </source>
</evidence>
<keyword evidence="9 19" id="KW-1133">Transmembrane helix</keyword>
<dbReference type="GO" id="GO:0016020">
    <property type="term" value="C:membrane"/>
    <property type="evidence" value="ECO:0007669"/>
    <property type="project" value="UniProtKB-SubCell"/>
</dbReference>
<keyword evidence="8" id="KW-0256">Endoplasmic reticulum</keyword>
<keyword evidence="10" id="KW-0443">Lipid metabolism</keyword>
<evidence type="ECO:0000256" key="12">
    <source>
        <dbReference type="ARBA" id="ARBA00023209"/>
    </source>
</evidence>
<dbReference type="InterPro" id="IPR049941">
    <property type="entry name" value="LPLAT_7/PORCN-like"/>
</dbReference>
<evidence type="ECO:0000256" key="19">
    <source>
        <dbReference type="SAM" id="Phobius"/>
    </source>
</evidence>
<evidence type="ECO:0000256" key="8">
    <source>
        <dbReference type="ARBA" id="ARBA00022824"/>
    </source>
</evidence>
<keyword evidence="7 19" id="KW-0812">Transmembrane</keyword>
<dbReference type="EC" id="2.3.1.n6" evidence="17"/>
<comment type="subcellular location">
    <subcellularLocation>
        <location evidence="2">Endoplasmic reticulum</location>
    </subcellularLocation>
    <subcellularLocation>
        <location evidence="1">Membrane</location>
        <topology evidence="1">Multi-pass membrane protein</topology>
    </subcellularLocation>
</comment>
<dbReference type="OrthoDB" id="5974730at2759"/>
<evidence type="ECO:0000256" key="10">
    <source>
        <dbReference type="ARBA" id="ARBA00023098"/>
    </source>
</evidence>
<feature type="transmembrane region" description="Helical" evidence="19">
    <location>
        <begin position="109"/>
        <end position="126"/>
    </location>
</feature>
<dbReference type="GO" id="GO:0030258">
    <property type="term" value="P:lipid modification"/>
    <property type="evidence" value="ECO:0007669"/>
    <property type="project" value="TreeGrafter"/>
</dbReference>
<keyword evidence="11 19" id="KW-0472">Membrane</keyword>
<evidence type="ECO:0000256" key="2">
    <source>
        <dbReference type="ARBA" id="ARBA00004240"/>
    </source>
</evidence>
<evidence type="ECO:0000313" key="20">
    <source>
        <dbReference type="EMBL" id="VDO51542.1"/>
    </source>
</evidence>
<dbReference type="STRING" id="6290.A0A0N4WRC3"/>
<evidence type="ECO:0000256" key="5">
    <source>
        <dbReference type="ARBA" id="ARBA00022516"/>
    </source>
</evidence>
<dbReference type="InterPro" id="IPR004299">
    <property type="entry name" value="MBOAT_fam"/>
</dbReference>
<evidence type="ECO:0000256" key="17">
    <source>
        <dbReference type="ARBA" id="ARBA00038923"/>
    </source>
</evidence>
<keyword evidence="6" id="KW-0808">Transferase</keyword>
<accession>A0A0N4WRC3</accession>
<evidence type="ECO:0000313" key="22">
    <source>
        <dbReference type="WBParaSite" id="HPLM_0001403401-mRNA-1"/>
    </source>
</evidence>
<dbReference type="GO" id="GO:0047184">
    <property type="term" value="F:1-acylglycerophosphocholine O-acyltransferase activity"/>
    <property type="evidence" value="ECO:0007669"/>
    <property type="project" value="UniProtKB-EC"/>
</dbReference>
<evidence type="ECO:0000256" key="1">
    <source>
        <dbReference type="ARBA" id="ARBA00004141"/>
    </source>
</evidence>
<comment type="pathway">
    <text evidence="3">Lipid metabolism; phospholipid metabolism.</text>
</comment>
<keyword evidence="12" id="KW-0594">Phospholipid biosynthesis</keyword>
<feature type="transmembrane region" description="Helical" evidence="19">
    <location>
        <begin position="82"/>
        <end position="103"/>
    </location>
</feature>
<dbReference type="GO" id="GO:0006656">
    <property type="term" value="P:phosphatidylcholine biosynthetic process"/>
    <property type="evidence" value="ECO:0007669"/>
    <property type="project" value="TreeGrafter"/>
</dbReference>
<dbReference type="GO" id="GO:0005783">
    <property type="term" value="C:endoplasmic reticulum"/>
    <property type="evidence" value="ECO:0007669"/>
    <property type="project" value="UniProtKB-SubCell"/>
</dbReference>
<keyword evidence="5" id="KW-0444">Lipid biosynthesis</keyword>
<evidence type="ECO:0000256" key="9">
    <source>
        <dbReference type="ARBA" id="ARBA00022989"/>
    </source>
</evidence>
<keyword evidence="21" id="KW-1185">Reference proteome</keyword>
<gene>
    <name evidence="20" type="ORF">HPLM_LOCUS14026</name>
</gene>
<dbReference type="PANTHER" id="PTHR13906">
    <property type="entry name" value="PORCUPINE"/>
    <property type="match status" value="1"/>
</dbReference>
<dbReference type="EMBL" id="UZAF01018418">
    <property type="protein sequence ID" value="VDO51542.1"/>
    <property type="molecule type" value="Genomic_DNA"/>
</dbReference>
<proteinExistence type="inferred from homology"/>
<evidence type="ECO:0000256" key="14">
    <source>
        <dbReference type="ARBA" id="ARBA00023315"/>
    </source>
</evidence>
<comment type="similarity">
    <text evidence="4">Belongs to the membrane-bound acyltransferase family.</text>
</comment>
<name>A0A0N4WRC3_HAEPC</name>
<evidence type="ECO:0000256" key="15">
    <source>
        <dbReference type="ARBA" id="ARBA00025707"/>
    </source>
</evidence>
<reference evidence="22" key="1">
    <citation type="submission" date="2016-04" db="UniProtKB">
        <authorList>
            <consortium name="WormBaseParasite"/>
        </authorList>
    </citation>
    <scope>IDENTIFICATION</scope>
</reference>
<sequence length="130" mass="14475">MLITEVKSALIFQDKLKKDQKAEAIKKVPGLLEIAAFTFLYSGTFVGPQFTLAKFRSFVDGAWLDEKKQPKQSAINASLRRFLGGAAFLILNLVGTAWIPNSYFNTPEYYVSGTSIILSVFLLGKFSKRS</sequence>
<protein>
    <recommendedName>
        <fullName evidence="18">Lysophospholipid acyltransferase 5</fullName>
        <ecNumber evidence="16">2.3.1.23</ecNumber>
        <ecNumber evidence="17">2.3.1.n6</ecNumber>
    </recommendedName>
</protein>
<dbReference type="PANTHER" id="PTHR13906:SF14">
    <property type="entry name" value="LYSOPHOSPHOLIPID ACYLTRANSFERASE 5"/>
    <property type="match status" value="1"/>
</dbReference>
<evidence type="ECO:0000256" key="13">
    <source>
        <dbReference type="ARBA" id="ARBA00023264"/>
    </source>
</evidence>
<evidence type="ECO:0000256" key="18">
    <source>
        <dbReference type="ARBA" id="ARBA00039721"/>
    </source>
</evidence>
<keyword evidence="14" id="KW-0012">Acyltransferase</keyword>
<evidence type="ECO:0000256" key="7">
    <source>
        <dbReference type="ARBA" id="ARBA00022692"/>
    </source>
</evidence>
<evidence type="ECO:0000256" key="6">
    <source>
        <dbReference type="ARBA" id="ARBA00022679"/>
    </source>
</evidence>
<dbReference type="GO" id="GO:0071617">
    <property type="term" value="F:lysophospholipid acyltransferase activity"/>
    <property type="evidence" value="ECO:0007669"/>
    <property type="project" value="TreeGrafter"/>
</dbReference>
<reference evidence="20 21" key="2">
    <citation type="submission" date="2018-11" db="EMBL/GenBank/DDBJ databases">
        <authorList>
            <consortium name="Pathogen Informatics"/>
        </authorList>
    </citation>
    <scope>NUCLEOTIDE SEQUENCE [LARGE SCALE GENOMIC DNA]</scope>
    <source>
        <strain evidence="20 21">MHpl1</strain>
    </source>
</reference>
<dbReference type="Pfam" id="PF03062">
    <property type="entry name" value="MBOAT"/>
    <property type="match status" value="1"/>
</dbReference>
<evidence type="ECO:0000256" key="4">
    <source>
        <dbReference type="ARBA" id="ARBA00010323"/>
    </source>
</evidence>
<evidence type="ECO:0000256" key="3">
    <source>
        <dbReference type="ARBA" id="ARBA00005074"/>
    </source>
</evidence>
<keyword evidence="13" id="KW-1208">Phospholipid metabolism</keyword>
<dbReference type="AlphaFoldDB" id="A0A0N4WRC3"/>
<dbReference type="EC" id="2.3.1.23" evidence="16"/>
<organism evidence="22">
    <name type="scientific">Haemonchus placei</name>
    <name type="common">Barber's pole worm</name>
    <dbReference type="NCBI Taxonomy" id="6290"/>
    <lineage>
        <taxon>Eukaryota</taxon>
        <taxon>Metazoa</taxon>
        <taxon>Ecdysozoa</taxon>
        <taxon>Nematoda</taxon>
        <taxon>Chromadorea</taxon>
        <taxon>Rhabditida</taxon>
        <taxon>Rhabditina</taxon>
        <taxon>Rhabditomorpha</taxon>
        <taxon>Strongyloidea</taxon>
        <taxon>Trichostrongylidae</taxon>
        <taxon>Haemonchus</taxon>
    </lineage>
</organism>
<dbReference type="Proteomes" id="UP000268014">
    <property type="component" value="Unassembled WGS sequence"/>
</dbReference>
<evidence type="ECO:0000256" key="16">
    <source>
        <dbReference type="ARBA" id="ARBA00026120"/>
    </source>
</evidence>
<dbReference type="WBParaSite" id="HPLM_0001403401-mRNA-1">
    <property type="protein sequence ID" value="HPLM_0001403401-mRNA-1"/>
    <property type="gene ID" value="HPLM_0001403401"/>
</dbReference>
<dbReference type="OMA" id="PKQSAIN"/>
<evidence type="ECO:0000313" key="21">
    <source>
        <dbReference type="Proteomes" id="UP000268014"/>
    </source>
</evidence>